<dbReference type="EMBL" id="CP016282">
    <property type="protein sequence ID" value="ANP71540.1"/>
    <property type="molecule type" value="Genomic_DNA"/>
</dbReference>
<reference evidence="15 16" key="1">
    <citation type="submission" date="2016-06" db="EMBL/GenBank/DDBJ databases">
        <title>Genome sequencing of Cryobacterium arcticum PAMC 27867.</title>
        <authorList>
            <person name="Lee J."/>
            <person name="Kim O.-S."/>
        </authorList>
    </citation>
    <scope>NUCLEOTIDE SEQUENCE [LARGE SCALE GENOMIC DNA]</scope>
    <source>
        <strain evidence="15 16">PAMC 27867</strain>
    </source>
</reference>
<feature type="transmembrane region" description="Helical" evidence="13">
    <location>
        <begin position="154"/>
        <end position="177"/>
    </location>
</feature>
<dbReference type="CDD" id="cd00075">
    <property type="entry name" value="HATPase"/>
    <property type="match status" value="1"/>
</dbReference>
<dbReference type="GO" id="GO:0005509">
    <property type="term" value="F:calcium ion binding"/>
    <property type="evidence" value="ECO:0007669"/>
    <property type="project" value="UniProtKB-ARBA"/>
</dbReference>
<dbReference type="Pfam" id="PF05231">
    <property type="entry name" value="MASE1"/>
    <property type="match status" value="1"/>
</dbReference>
<keyword evidence="7" id="KW-0808">Transferase</keyword>
<dbReference type="Pfam" id="PF00512">
    <property type="entry name" value="HisKA"/>
    <property type="match status" value="1"/>
</dbReference>
<evidence type="ECO:0000256" key="13">
    <source>
        <dbReference type="SAM" id="Phobius"/>
    </source>
</evidence>
<feature type="transmembrane region" description="Helical" evidence="13">
    <location>
        <begin position="238"/>
        <end position="258"/>
    </location>
</feature>
<dbReference type="Gene3D" id="1.10.287.130">
    <property type="match status" value="1"/>
</dbReference>
<feature type="transmembrane region" description="Helical" evidence="13">
    <location>
        <begin position="14"/>
        <end position="37"/>
    </location>
</feature>
<dbReference type="FunFam" id="3.30.565.10:FF:000006">
    <property type="entry name" value="Sensor histidine kinase WalK"/>
    <property type="match status" value="1"/>
</dbReference>
<dbReference type="PRINTS" id="PR00344">
    <property type="entry name" value="BCTRLSENSOR"/>
</dbReference>
<evidence type="ECO:0000256" key="9">
    <source>
        <dbReference type="ARBA" id="ARBA00022777"/>
    </source>
</evidence>
<dbReference type="SMART" id="SM00387">
    <property type="entry name" value="HATPase_c"/>
    <property type="match status" value="1"/>
</dbReference>
<evidence type="ECO:0000256" key="6">
    <source>
        <dbReference type="ARBA" id="ARBA00022553"/>
    </source>
</evidence>
<dbReference type="AlphaFoldDB" id="A0A1B1BG33"/>
<dbReference type="InterPro" id="IPR004358">
    <property type="entry name" value="Sig_transdc_His_kin-like_C"/>
</dbReference>
<dbReference type="InterPro" id="IPR036097">
    <property type="entry name" value="HisK_dim/P_sf"/>
</dbReference>
<accession>A0A1B1BG33</accession>
<keyword evidence="11" id="KW-0902">Two-component regulatory system</keyword>
<dbReference type="EC" id="2.7.13.3" evidence="4"/>
<evidence type="ECO:0000256" key="10">
    <source>
        <dbReference type="ARBA" id="ARBA00022989"/>
    </source>
</evidence>
<evidence type="ECO:0000256" key="8">
    <source>
        <dbReference type="ARBA" id="ARBA00022692"/>
    </source>
</evidence>
<dbReference type="Gene3D" id="3.30.565.10">
    <property type="entry name" value="Histidine kinase-like ATPase, C-terminal domain"/>
    <property type="match status" value="1"/>
</dbReference>
<feature type="transmembrane region" description="Helical" evidence="13">
    <location>
        <begin position="90"/>
        <end position="112"/>
    </location>
</feature>
<proteinExistence type="predicted"/>
<dbReference type="GO" id="GO:0005886">
    <property type="term" value="C:plasma membrane"/>
    <property type="evidence" value="ECO:0007669"/>
    <property type="project" value="UniProtKB-SubCell"/>
</dbReference>
<comment type="subcellular location">
    <subcellularLocation>
        <location evidence="3">Cell membrane</location>
        <topology evidence="3">Multi-pass membrane protein</topology>
    </subcellularLocation>
</comment>
<dbReference type="PANTHER" id="PTHR43711">
    <property type="entry name" value="TWO-COMPONENT HISTIDINE KINASE"/>
    <property type="match status" value="1"/>
</dbReference>
<keyword evidence="9 15" id="KW-0418">Kinase</keyword>
<keyword evidence="10 13" id="KW-1133">Transmembrane helix</keyword>
<dbReference type="InterPro" id="IPR003594">
    <property type="entry name" value="HATPase_dom"/>
</dbReference>
<dbReference type="CDD" id="cd00082">
    <property type="entry name" value="HisKA"/>
    <property type="match status" value="1"/>
</dbReference>
<feature type="transmembrane region" description="Helical" evidence="13">
    <location>
        <begin position="270"/>
        <end position="290"/>
    </location>
</feature>
<evidence type="ECO:0000256" key="12">
    <source>
        <dbReference type="ARBA" id="ARBA00023136"/>
    </source>
</evidence>
<evidence type="ECO:0000313" key="15">
    <source>
        <dbReference type="EMBL" id="ANP71540.1"/>
    </source>
</evidence>
<keyword evidence="8 13" id="KW-0812">Transmembrane</keyword>
<dbReference type="Pfam" id="PF02518">
    <property type="entry name" value="HATPase_c"/>
    <property type="match status" value="1"/>
</dbReference>
<evidence type="ECO:0000256" key="7">
    <source>
        <dbReference type="ARBA" id="ARBA00022679"/>
    </source>
</evidence>
<dbReference type="GO" id="GO:0000155">
    <property type="term" value="F:phosphorelay sensor kinase activity"/>
    <property type="evidence" value="ECO:0007669"/>
    <property type="project" value="InterPro"/>
</dbReference>
<feature type="transmembrane region" description="Helical" evidence="13">
    <location>
        <begin position="124"/>
        <end position="148"/>
    </location>
</feature>
<dbReference type="InterPro" id="IPR050736">
    <property type="entry name" value="Sensor_HK_Regulatory"/>
</dbReference>
<keyword evidence="12 13" id="KW-0472">Membrane</keyword>
<dbReference type="SUPFAM" id="SSF55874">
    <property type="entry name" value="ATPase domain of HSP90 chaperone/DNA topoisomerase II/histidine kinase"/>
    <property type="match status" value="1"/>
</dbReference>
<evidence type="ECO:0000256" key="3">
    <source>
        <dbReference type="ARBA" id="ARBA00004651"/>
    </source>
</evidence>
<dbReference type="PANTHER" id="PTHR43711:SF31">
    <property type="entry name" value="HISTIDINE KINASE"/>
    <property type="match status" value="1"/>
</dbReference>
<keyword evidence="6" id="KW-0597">Phosphoprotein</keyword>
<gene>
    <name evidence="15" type="ORF">PA27867_0571</name>
</gene>
<dbReference type="RefSeq" id="WP_084020608.1">
    <property type="nucleotide sequence ID" value="NZ_CP016282.1"/>
</dbReference>
<evidence type="ECO:0000256" key="5">
    <source>
        <dbReference type="ARBA" id="ARBA00022475"/>
    </source>
</evidence>
<dbReference type="OrthoDB" id="9757990at2"/>
<feature type="transmembrane region" description="Helical" evidence="13">
    <location>
        <begin position="67"/>
        <end position="84"/>
    </location>
</feature>
<evidence type="ECO:0000256" key="4">
    <source>
        <dbReference type="ARBA" id="ARBA00012438"/>
    </source>
</evidence>
<evidence type="ECO:0000259" key="14">
    <source>
        <dbReference type="PROSITE" id="PS50109"/>
    </source>
</evidence>
<dbReference type="InterPro" id="IPR007895">
    <property type="entry name" value="MASE1"/>
</dbReference>
<evidence type="ECO:0000256" key="11">
    <source>
        <dbReference type="ARBA" id="ARBA00023012"/>
    </source>
</evidence>
<comment type="catalytic activity">
    <reaction evidence="1">
        <text>ATP + protein L-histidine = ADP + protein N-phospho-L-histidine.</text>
        <dbReference type="EC" id="2.7.13.3"/>
    </reaction>
</comment>
<keyword evidence="16" id="KW-1185">Reference proteome</keyword>
<dbReference type="FunFam" id="1.10.287.130:FF:000001">
    <property type="entry name" value="Two-component sensor histidine kinase"/>
    <property type="match status" value="1"/>
</dbReference>
<evidence type="ECO:0000256" key="2">
    <source>
        <dbReference type="ARBA" id="ARBA00001968"/>
    </source>
</evidence>
<dbReference type="PROSITE" id="PS50109">
    <property type="entry name" value="HIS_KIN"/>
    <property type="match status" value="1"/>
</dbReference>
<name>A0A1B1BG33_9MICO</name>
<organism evidence="15 16">
    <name type="scientific">Cryobacterium arcticum</name>
    <dbReference type="NCBI Taxonomy" id="670052"/>
    <lineage>
        <taxon>Bacteria</taxon>
        <taxon>Bacillati</taxon>
        <taxon>Actinomycetota</taxon>
        <taxon>Actinomycetes</taxon>
        <taxon>Micrococcales</taxon>
        <taxon>Microbacteriaceae</taxon>
        <taxon>Cryobacterium</taxon>
    </lineage>
</organism>
<evidence type="ECO:0000256" key="1">
    <source>
        <dbReference type="ARBA" id="ARBA00000085"/>
    </source>
</evidence>
<feature type="transmembrane region" description="Helical" evidence="13">
    <location>
        <begin position="43"/>
        <end position="60"/>
    </location>
</feature>
<evidence type="ECO:0000313" key="16">
    <source>
        <dbReference type="Proteomes" id="UP000092582"/>
    </source>
</evidence>
<dbReference type="Proteomes" id="UP000092582">
    <property type="component" value="Chromosome 1"/>
</dbReference>
<comment type="cofactor">
    <cofactor evidence="2">
        <name>a divalent metal cation</name>
        <dbReference type="ChEBI" id="CHEBI:60240"/>
    </cofactor>
</comment>
<dbReference type="KEGG" id="cart:PA27867_0571"/>
<dbReference type="InterPro" id="IPR003661">
    <property type="entry name" value="HisK_dim/P_dom"/>
</dbReference>
<dbReference type="SUPFAM" id="SSF47384">
    <property type="entry name" value="Homodimeric domain of signal transducing histidine kinase"/>
    <property type="match status" value="1"/>
</dbReference>
<dbReference type="SMART" id="SM00388">
    <property type="entry name" value="HisKA"/>
    <property type="match status" value="1"/>
</dbReference>
<dbReference type="InterPro" id="IPR036890">
    <property type="entry name" value="HATPase_C_sf"/>
</dbReference>
<keyword evidence="5" id="KW-1003">Cell membrane</keyword>
<feature type="domain" description="Histidine kinase" evidence="14">
    <location>
        <begin position="319"/>
        <end position="533"/>
    </location>
</feature>
<dbReference type="STRING" id="670052.PA27867_0571"/>
<dbReference type="InterPro" id="IPR005467">
    <property type="entry name" value="His_kinase_dom"/>
</dbReference>
<sequence length="548" mass="57531">MNNLVALLWSAPRLWRYAAIAVLLLLVYLLGLAALSAPASPSGVAAWWPAAAAGVLALCLARGSERWLVAVLVGAVSVASNLSGGRTLAVALGFGLANALETFVFTAIFARENRPAQLDTVRDVLRFAVAAACGAAAVGVVAAGTLALLTGASFGAVLFSALPSHAFAVFTLVPLALTRGRPGRAERRLELLIQIGFVLLVLGVAYGPGRSLPISFLILPLLTWAAFRFGIRVVAWELCLTALVASGFTSMGIGYFTSAGGTATTATGSLVHLFLITYATSVLLLAAELAQRDALLEREREVVHALLDLNRQKDDFVSSVSHELRTPITSILGFAEELEDTDLTHEQARFTRVVVRNSHRLAQLVENLLDLSSMSLRSDAGPVGPVDLRTLVTECVEELTPQAHSTGVTLTAEFGDGMLTLQSSASDVRRVLTNLVGNAVKFTPAHGRVWVGCTADADGVLLTVSDNGIGIPPSDVERVFDRFYRSASAESLPGTGLGLPLTKGLVDRLGGTVDLQSDGRTGTHVTIALPRRAAPAPARDSSAVTAGM</sequence>
<protein>
    <recommendedName>
        <fullName evidence="4">histidine kinase</fullName>
        <ecNumber evidence="4">2.7.13.3</ecNumber>
    </recommendedName>
</protein>